<reference evidence="2 3" key="1">
    <citation type="journal article" date="2016" name="BMC Genomics">
        <title>Comparative genomics reveals Cyclospora cayetanensis possesses coccidia-like metabolism and invasion components but unique surface antigens.</title>
        <authorList>
            <person name="Liu S."/>
            <person name="Wang L."/>
            <person name="Zheng H."/>
            <person name="Xu Z."/>
            <person name="Roellig D.M."/>
            <person name="Li N."/>
            <person name="Frace M.A."/>
            <person name="Tang K."/>
            <person name="Arrowood M.J."/>
            <person name="Moss D.M."/>
            <person name="Zhang L."/>
            <person name="Feng Y."/>
            <person name="Xiao L."/>
        </authorList>
    </citation>
    <scope>NUCLEOTIDE SEQUENCE [LARGE SCALE GENOMIC DNA]</scope>
    <source>
        <strain evidence="2 3">CHN_HEN01</strain>
    </source>
</reference>
<organism evidence="2 3">
    <name type="scientific">Cyclospora cayetanensis</name>
    <dbReference type="NCBI Taxonomy" id="88456"/>
    <lineage>
        <taxon>Eukaryota</taxon>
        <taxon>Sar</taxon>
        <taxon>Alveolata</taxon>
        <taxon>Apicomplexa</taxon>
        <taxon>Conoidasida</taxon>
        <taxon>Coccidia</taxon>
        <taxon>Eucoccidiorida</taxon>
        <taxon>Eimeriorina</taxon>
        <taxon>Eimeriidae</taxon>
        <taxon>Cyclospora</taxon>
    </lineage>
</organism>
<feature type="region of interest" description="Disordered" evidence="1">
    <location>
        <begin position="1"/>
        <end position="33"/>
    </location>
</feature>
<dbReference type="AlphaFoldDB" id="A0A1D3CZT2"/>
<feature type="region of interest" description="Disordered" evidence="1">
    <location>
        <begin position="415"/>
        <end position="434"/>
    </location>
</feature>
<feature type="region of interest" description="Disordered" evidence="1">
    <location>
        <begin position="246"/>
        <end position="285"/>
    </location>
</feature>
<feature type="compositionally biased region" description="Low complexity" evidence="1">
    <location>
        <begin position="257"/>
        <end position="285"/>
    </location>
</feature>
<sequence>MTSSEASSPFSFSTSTDAGTAAPSTSVSPPLSLPSAVAAATSPAGAAAAEGSEKGTAWYYVLSGPEGSLLSVVVSPRDGAEAIRLRMHVRHESLAETLDEGLKVRLLPFPASDGAATEASLATVSAATAAQDGYACLKAVRRLTRAPYFFSWTDTPATARNPTAAAPKTRLLQAREGDKAADALSVKCSPNCLAALLLLGTTSSPLGPQTQLLLVTLLPPSEQQQQTKAMATQLLLAPVHRELLLSRRRPDTPSPLAPASSDAAESRSKFGSKSTGSNSSNASKSPWSAIDAKEFVGWCAVSCGGGSETMRLTQTSVRNTPSVAFAPTGAAPAGAKAGALTEEERVLHGLQSRVPWILLFGGQWRDAVGRWFFNTEVFALMPVPLDSLHAAEASSEPPLSSAANSTVALLLTPRKNASSAAKPPTATAEDTATPLLDVQTVQLNITGPRPEARIG</sequence>
<keyword evidence="3" id="KW-1185">Reference proteome</keyword>
<evidence type="ECO:0000313" key="3">
    <source>
        <dbReference type="Proteomes" id="UP000095192"/>
    </source>
</evidence>
<evidence type="ECO:0000256" key="1">
    <source>
        <dbReference type="SAM" id="MobiDB-lite"/>
    </source>
</evidence>
<dbReference type="EMBL" id="JROU02001368">
    <property type="protein sequence ID" value="OEH76687.1"/>
    <property type="molecule type" value="Genomic_DNA"/>
</dbReference>
<dbReference type="VEuPathDB" id="ToxoDB:cyc_08962"/>
<gene>
    <name evidence="2" type="ORF">cyc_08962</name>
</gene>
<evidence type="ECO:0000313" key="2">
    <source>
        <dbReference type="EMBL" id="OEH76687.1"/>
    </source>
</evidence>
<protein>
    <submittedName>
        <fullName evidence="2">Uncharacterized protein</fullName>
    </submittedName>
</protein>
<dbReference type="Proteomes" id="UP000095192">
    <property type="component" value="Unassembled WGS sequence"/>
</dbReference>
<name>A0A1D3CZT2_9EIME</name>
<proteinExistence type="predicted"/>
<accession>A0A1D3CZT2</accession>
<comment type="caution">
    <text evidence="2">The sequence shown here is derived from an EMBL/GenBank/DDBJ whole genome shotgun (WGS) entry which is preliminary data.</text>
</comment>
<dbReference type="InParanoid" id="A0A1D3CZT2"/>